<dbReference type="Proteomes" id="UP000001197">
    <property type="component" value="Chromosome 5"/>
</dbReference>
<name>A0A090D7G5_PODAN</name>
<dbReference type="GO" id="GO:0016020">
    <property type="term" value="C:membrane"/>
    <property type="evidence" value="ECO:0007669"/>
    <property type="project" value="UniProtKB-SubCell"/>
</dbReference>
<proteinExistence type="predicted"/>
<evidence type="ECO:0000256" key="5">
    <source>
        <dbReference type="SAM" id="MobiDB-lite"/>
    </source>
</evidence>
<dbReference type="Gene3D" id="1.20.58.340">
    <property type="entry name" value="Magnesium transport protein CorA, transmembrane region"/>
    <property type="match status" value="1"/>
</dbReference>
<organism evidence="7 8">
    <name type="scientific">Podospora anserina (strain S / ATCC MYA-4624 / DSM 980 / FGSC 10383)</name>
    <name type="common">Pleurage anserina</name>
    <dbReference type="NCBI Taxonomy" id="515849"/>
    <lineage>
        <taxon>Eukaryota</taxon>
        <taxon>Fungi</taxon>
        <taxon>Dikarya</taxon>
        <taxon>Ascomycota</taxon>
        <taxon>Pezizomycotina</taxon>
        <taxon>Sordariomycetes</taxon>
        <taxon>Sordariomycetidae</taxon>
        <taxon>Sordariales</taxon>
        <taxon>Podosporaceae</taxon>
        <taxon>Podospora</taxon>
        <taxon>Podospora anserina</taxon>
    </lineage>
</organism>
<dbReference type="EMBL" id="FO904940">
    <property type="protein sequence ID" value="CDP29268.1"/>
    <property type="molecule type" value="Genomic_DNA"/>
</dbReference>
<keyword evidence="3 6" id="KW-1133">Transmembrane helix</keyword>
<keyword evidence="2 6" id="KW-0812">Transmembrane</keyword>
<feature type="region of interest" description="Disordered" evidence="5">
    <location>
        <begin position="460"/>
        <end position="480"/>
    </location>
</feature>
<accession>A0A090D7G5</accession>
<evidence type="ECO:0000256" key="4">
    <source>
        <dbReference type="ARBA" id="ARBA00023136"/>
    </source>
</evidence>
<dbReference type="Pfam" id="PF01544">
    <property type="entry name" value="CorA"/>
    <property type="match status" value="1"/>
</dbReference>
<keyword evidence="4 6" id="KW-0472">Membrane</keyword>
<feature type="region of interest" description="Disordered" evidence="5">
    <location>
        <begin position="1"/>
        <end position="29"/>
    </location>
</feature>
<dbReference type="InParanoid" id="A0A090D7G5"/>
<reference evidence="8" key="2">
    <citation type="journal article" date="2014" name="Genetics">
        <title>Maintaining two mating types: Structure of the mating type locus and its role in heterokaryosis in Podospora anserina.</title>
        <authorList>
            <person name="Grognet P."/>
            <person name="Bidard F."/>
            <person name="Kuchly C."/>
            <person name="Tong L.C.H."/>
            <person name="Coppin E."/>
            <person name="Benkhali J.A."/>
            <person name="Couloux A."/>
            <person name="Wincker P."/>
            <person name="Debuchy R."/>
            <person name="Silar P."/>
        </authorList>
    </citation>
    <scope>GENOME REANNOTATION</scope>
    <source>
        <strain evidence="8">S / ATCC MYA-4624 / DSM 980 / FGSC 10383</strain>
    </source>
</reference>
<dbReference type="SUPFAM" id="SSF144083">
    <property type="entry name" value="Magnesium transport protein CorA, transmembrane region"/>
    <property type="match status" value="1"/>
</dbReference>
<feature type="compositionally biased region" description="Polar residues" evidence="5">
    <location>
        <begin position="62"/>
        <end position="84"/>
    </location>
</feature>
<evidence type="ECO:0000256" key="1">
    <source>
        <dbReference type="ARBA" id="ARBA00004141"/>
    </source>
</evidence>
<comment type="subcellular location">
    <subcellularLocation>
        <location evidence="1">Membrane</location>
        <topology evidence="1">Multi-pass membrane protein</topology>
    </subcellularLocation>
</comment>
<evidence type="ECO:0000313" key="8">
    <source>
        <dbReference type="Proteomes" id="UP000001197"/>
    </source>
</evidence>
<protein>
    <submittedName>
        <fullName evidence="7">Uncharacterized protein</fullName>
    </submittedName>
</protein>
<dbReference type="GO" id="GO:0046873">
    <property type="term" value="F:metal ion transmembrane transporter activity"/>
    <property type="evidence" value="ECO:0007669"/>
    <property type="project" value="InterPro"/>
</dbReference>
<feature type="transmembrane region" description="Helical" evidence="6">
    <location>
        <begin position="570"/>
        <end position="590"/>
    </location>
</feature>
<keyword evidence="8" id="KW-1185">Reference proteome</keyword>
<dbReference type="InterPro" id="IPR045863">
    <property type="entry name" value="CorA_TM1_TM2"/>
</dbReference>
<feature type="compositionally biased region" description="Polar residues" evidence="5">
    <location>
        <begin position="1"/>
        <end position="11"/>
    </location>
</feature>
<evidence type="ECO:0000256" key="2">
    <source>
        <dbReference type="ARBA" id="ARBA00022692"/>
    </source>
</evidence>
<sequence>MEMSDVSTQPSPGGPGSIVSNPGSRPKRQFADQIRSFADRTPEGYLVPGRHFGPLSELLDTYPQQNGPNTGTGQISASSPSLSQGPGNLHVAFRPIYLVHPENDSVSNPFHHVAINIRDELDQILSQRQNLGPNSNLLVFLHGWQSPTSLRLLGTYCGLDPEMFRCHLSFLASTKLFDQPPLPSQQLSIWRIRTVTICEFRLPGDALDAEELERRRQSAQRDVQRYLQRLGSTTDEGTPIIRHYSVIDSTTSVLEQDISFCVSKKDDGWIGTIWTDSGFPLECDKALVQRTESANGQAERQESYVPLVLHRPKIAISPPELPASPPPATSSQPHTPFYRATLPPYPNFFYLASQYGSSLDPNLARRDALYAFSELISMAASSEHQLLNLLKYHIDIALHRFQGIENWSLAHLKHLTTLVERAIDESKRVVYLLENEGYTQWPSAHKDRAAVIRAGSNLRSGGSGGIGNGPSESRNPIDMHDTRERTRKLLLDDYRSILHRAQSIKKAVDSGMAVITTEIRMQEARRSTEQAHKIGRITVLAYFFLPLSFVTSIYGMNFIEFKDDNMWKGIAAYVGTTVGILIPSMVLCFWKAAWSRGSQRDESGREGGQS</sequence>
<evidence type="ECO:0000256" key="3">
    <source>
        <dbReference type="ARBA" id="ARBA00022989"/>
    </source>
</evidence>
<feature type="region of interest" description="Disordered" evidence="5">
    <location>
        <begin position="56"/>
        <end position="84"/>
    </location>
</feature>
<evidence type="ECO:0000313" key="7">
    <source>
        <dbReference type="EMBL" id="CDP29268.1"/>
    </source>
</evidence>
<dbReference type="InterPro" id="IPR002523">
    <property type="entry name" value="MgTranspt_CorA/ZnTranspt_ZntB"/>
</dbReference>
<feature type="transmembrane region" description="Helical" evidence="6">
    <location>
        <begin position="539"/>
        <end position="558"/>
    </location>
</feature>
<dbReference type="AlphaFoldDB" id="A0A090D7G5"/>
<reference evidence="7 8" key="1">
    <citation type="journal article" date="2008" name="Genome Biol.">
        <title>The genome sequence of the model ascomycete fungus Podospora anserina.</title>
        <authorList>
            <person name="Espagne E."/>
            <person name="Lespinet O."/>
            <person name="Malagnac F."/>
            <person name="Da Silva C."/>
            <person name="Jaillon O."/>
            <person name="Porcel B.M."/>
            <person name="Couloux A."/>
            <person name="Aury J.-M."/>
            <person name="Segurens B."/>
            <person name="Poulain J."/>
            <person name="Anthouard V."/>
            <person name="Grossetete S."/>
            <person name="Khalili H."/>
            <person name="Coppin E."/>
            <person name="Dequard-Chablat M."/>
            <person name="Picard M."/>
            <person name="Contamine V."/>
            <person name="Arnaise S."/>
            <person name="Bourdais A."/>
            <person name="Berteaux-Lecellier V."/>
            <person name="Gautheret D."/>
            <person name="de Vries R.P."/>
            <person name="Battaglia E."/>
            <person name="Coutinho P.M."/>
            <person name="Danchin E.G.J."/>
            <person name="Henrissat B."/>
            <person name="El Khoury R."/>
            <person name="Sainsard-Chanet A."/>
            <person name="Boivin A."/>
            <person name="Pinan-Lucarre B."/>
            <person name="Sellem C.H."/>
            <person name="Debuchy R."/>
            <person name="Wincker P."/>
            <person name="Weissenbach J."/>
            <person name="Silar P."/>
        </authorList>
    </citation>
    <scope>NUCLEOTIDE SEQUENCE [LARGE SCALE GENOMIC DNA]</scope>
    <source>
        <strain evidence="8">S / ATCC MYA-4624 / DSM 980 / FGSC 10383</strain>
    </source>
</reference>
<evidence type="ECO:0000256" key="6">
    <source>
        <dbReference type="SAM" id="Phobius"/>
    </source>
</evidence>